<feature type="compositionally biased region" description="Low complexity" evidence="6">
    <location>
        <begin position="209"/>
        <end position="218"/>
    </location>
</feature>
<dbReference type="SUPFAM" id="SSF50346">
    <property type="entry name" value="PRC-barrel domain"/>
    <property type="match status" value="1"/>
</dbReference>
<feature type="compositionally biased region" description="Low complexity" evidence="6">
    <location>
        <begin position="233"/>
        <end position="243"/>
    </location>
</feature>
<keyword evidence="2 5" id="KW-0690">Ribosome biogenesis</keyword>
<dbReference type="SUPFAM" id="SSF50447">
    <property type="entry name" value="Translation proteins"/>
    <property type="match status" value="1"/>
</dbReference>
<dbReference type="Pfam" id="PF24986">
    <property type="entry name" value="PRC_RimM"/>
    <property type="match status" value="1"/>
</dbReference>
<dbReference type="EMBL" id="QEFB01000001">
    <property type="protein sequence ID" value="PWC08281.1"/>
    <property type="molecule type" value="Genomic_DNA"/>
</dbReference>
<dbReference type="InterPro" id="IPR036976">
    <property type="entry name" value="RimM_N_sf"/>
</dbReference>
<dbReference type="HAMAP" id="MF_00014">
    <property type="entry name" value="Ribosome_mat_RimM"/>
    <property type="match status" value="1"/>
</dbReference>
<evidence type="ECO:0000256" key="6">
    <source>
        <dbReference type="SAM" id="MobiDB-lite"/>
    </source>
</evidence>
<evidence type="ECO:0000256" key="3">
    <source>
        <dbReference type="ARBA" id="ARBA00022552"/>
    </source>
</evidence>
<evidence type="ECO:0000256" key="5">
    <source>
        <dbReference type="HAMAP-Rule" id="MF_00014"/>
    </source>
</evidence>
<feature type="region of interest" description="Disordered" evidence="6">
    <location>
        <begin position="190"/>
        <end position="253"/>
    </location>
</feature>
<dbReference type="InterPro" id="IPR056792">
    <property type="entry name" value="PRC_RimM"/>
</dbReference>
<evidence type="ECO:0000259" key="8">
    <source>
        <dbReference type="Pfam" id="PF24986"/>
    </source>
</evidence>
<comment type="function">
    <text evidence="5">An accessory protein needed during the final step in the assembly of 30S ribosomal subunit, possibly for assembly of the head region. Essential for efficient processing of 16S rRNA. May be needed both before and after RbfA during the maturation of 16S rRNA. It has affinity for free ribosomal 30S subunits but not for 70S ribosomes.</text>
</comment>
<keyword evidence="10" id="KW-1185">Reference proteome</keyword>
<dbReference type="GO" id="GO:0042274">
    <property type="term" value="P:ribosomal small subunit biogenesis"/>
    <property type="evidence" value="ECO:0007669"/>
    <property type="project" value="UniProtKB-UniRule"/>
</dbReference>
<feature type="compositionally biased region" description="Acidic residues" evidence="6">
    <location>
        <begin position="195"/>
        <end position="208"/>
    </location>
</feature>
<organism evidence="9 10">
    <name type="scientific">Mycetocola zhujimingii</name>
    <dbReference type="NCBI Taxonomy" id="2079792"/>
    <lineage>
        <taxon>Bacteria</taxon>
        <taxon>Bacillati</taxon>
        <taxon>Actinomycetota</taxon>
        <taxon>Actinomycetes</taxon>
        <taxon>Micrococcales</taxon>
        <taxon>Microbacteriaceae</taxon>
        <taxon>Mycetocola</taxon>
    </lineage>
</organism>
<keyword evidence="4 5" id="KW-0143">Chaperone</keyword>
<comment type="subunit">
    <text evidence="5">Binds ribosomal protein uS19.</text>
</comment>
<evidence type="ECO:0000256" key="4">
    <source>
        <dbReference type="ARBA" id="ARBA00023186"/>
    </source>
</evidence>
<dbReference type="InterPro" id="IPR002676">
    <property type="entry name" value="RimM_N"/>
</dbReference>
<evidence type="ECO:0000259" key="7">
    <source>
        <dbReference type="Pfam" id="PF01782"/>
    </source>
</evidence>
<dbReference type="InterPro" id="IPR009000">
    <property type="entry name" value="Transl_B-barrel_sf"/>
</dbReference>
<evidence type="ECO:0000256" key="1">
    <source>
        <dbReference type="ARBA" id="ARBA00022490"/>
    </source>
</evidence>
<comment type="subcellular location">
    <subcellularLocation>
        <location evidence="5">Cytoplasm</location>
    </subcellularLocation>
</comment>
<dbReference type="Pfam" id="PF01782">
    <property type="entry name" value="RimM"/>
    <property type="match status" value="1"/>
</dbReference>
<dbReference type="InterPro" id="IPR011033">
    <property type="entry name" value="PRC_barrel-like_sf"/>
</dbReference>
<dbReference type="Proteomes" id="UP000244962">
    <property type="component" value="Unassembled WGS sequence"/>
</dbReference>
<dbReference type="Gene3D" id="2.40.30.60">
    <property type="entry name" value="RimM"/>
    <property type="match status" value="1"/>
</dbReference>
<comment type="caution">
    <text evidence="9">The sequence shown here is derived from an EMBL/GenBank/DDBJ whole genome shotgun (WGS) entry which is preliminary data.</text>
</comment>
<comment type="similarity">
    <text evidence="5">Belongs to the RimM family.</text>
</comment>
<feature type="domain" description="Ribosome maturation factor RimM PRC barrel" evidence="8">
    <location>
        <begin position="127"/>
        <end position="192"/>
    </location>
</feature>
<sequence>MADASASTSSTPIPKVSTDKMPKTQLRVGRLTKAHGLKGAIKLELFTDDPGRRFVPGAVFTLQVPTGSPWHGKTLTLSELRWYNGHAVGFFEGVTDRSEAETLVKAILWIEQDSAEPSQEEDAWYDHQLVGLAVSRDGQTIGSVARVEHFPAQDLLIVKTPQGEVMVPFVKALVPAVDIAAGIVTITPPPGLFEELPDEPDDETDAPVDADAAGAVEADVAEADAAETDAVEADASAESATDVADSDSDDSDR</sequence>
<comment type="domain">
    <text evidence="5">The PRC barrel domain binds ribosomal protein uS19.</text>
</comment>
<feature type="domain" description="RimM N-terminal" evidence="7">
    <location>
        <begin position="28"/>
        <end position="113"/>
    </location>
</feature>
<dbReference type="PANTHER" id="PTHR33692">
    <property type="entry name" value="RIBOSOME MATURATION FACTOR RIMM"/>
    <property type="match status" value="1"/>
</dbReference>
<keyword evidence="3 5" id="KW-0698">rRNA processing</keyword>
<feature type="compositionally biased region" description="Acidic residues" evidence="6">
    <location>
        <begin position="219"/>
        <end position="232"/>
    </location>
</feature>
<dbReference type="AlphaFoldDB" id="A0A2U1THB8"/>
<protein>
    <recommendedName>
        <fullName evidence="5">Ribosome maturation factor RimM</fullName>
    </recommendedName>
</protein>
<evidence type="ECO:0000313" key="9">
    <source>
        <dbReference type="EMBL" id="PWC08281.1"/>
    </source>
</evidence>
<proteinExistence type="inferred from homology"/>
<feature type="compositionally biased region" description="Acidic residues" evidence="6">
    <location>
        <begin position="244"/>
        <end position="253"/>
    </location>
</feature>
<accession>A0A2U1THB8</accession>
<dbReference type="GO" id="GO:0006364">
    <property type="term" value="P:rRNA processing"/>
    <property type="evidence" value="ECO:0007669"/>
    <property type="project" value="UniProtKB-UniRule"/>
</dbReference>
<keyword evidence="1 5" id="KW-0963">Cytoplasm</keyword>
<gene>
    <name evidence="5" type="primary">rimM</name>
    <name evidence="9" type="ORF">DF223_02765</name>
</gene>
<dbReference type="GO" id="GO:0043022">
    <property type="term" value="F:ribosome binding"/>
    <property type="evidence" value="ECO:0007669"/>
    <property type="project" value="InterPro"/>
</dbReference>
<name>A0A2U1THB8_9MICO</name>
<dbReference type="Gene3D" id="2.30.30.240">
    <property type="entry name" value="PRC-barrel domain"/>
    <property type="match status" value="1"/>
</dbReference>
<dbReference type="PANTHER" id="PTHR33692:SF1">
    <property type="entry name" value="RIBOSOME MATURATION FACTOR RIMM"/>
    <property type="match status" value="1"/>
</dbReference>
<feature type="compositionally biased region" description="Polar residues" evidence="6">
    <location>
        <begin position="1"/>
        <end position="12"/>
    </location>
</feature>
<evidence type="ECO:0000256" key="2">
    <source>
        <dbReference type="ARBA" id="ARBA00022517"/>
    </source>
</evidence>
<evidence type="ECO:0000313" key="10">
    <source>
        <dbReference type="Proteomes" id="UP000244962"/>
    </source>
</evidence>
<dbReference type="NCBIfam" id="TIGR02273">
    <property type="entry name" value="16S_RimM"/>
    <property type="match status" value="1"/>
</dbReference>
<dbReference type="GO" id="GO:0005737">
    <property type="term" value="C:cytoplasm"/>
    <property type="evidence" value="ECO:0007669"/>
    <property type="project" value="UniProtKB-SubCell"/>
</dbReference>
<dbReference type="GO" id="GO:0005840">
    <property type="term" value="C:ribosome"/>
    <property type="evidence" value="ECO:0007669"/>
    <property type="project" value="InterPro"/>
</dbReference>
<reference evidence="10" key="1">
    <citation type="submission" date="2018-04" db="EMBL/GenBank/DDBJ databases">
        <authorList>
            <person name="Liu S."/>
            <person name="Wang Z."/>
            <person name="Li J."/>
        </authorList>
    </citation>
    <scope>NUCLEOTIDE SEQUENCE [LARGE SCALE GENOMIC DNA]</scope>
    <source>
        <strain evidence="10">622</strain>
    </source>
</reference>
<feature type="region of interest" description="Disordered" evidence="6">
    <location>
        <begin position="1"/>
        <end position="22"/>
    </location>
</feature>
<dbReference type="InterPro" id="IPR011961">
    <property type="entry name" value="RimM"/>
</dbReference>